<dbReference type="GO" id="GO:0003824">
    <property type="term" value="F:catalytic activity"/>
    <property type="evidence" value="ECO:0007669"/>
    <property type="project" value="InterPro"/>
</dbReference>
<evidence type="ECO:0008006" key="3">
    <source>
        <dbReference type="Google" id="ProtNLM"/>
    </source>
</evidence>
<protein>
    <recommendedName>
        <fullName evidence="3">Fumarylacetoacetase-like C-terminal domain-containing protein</fullName>
    </recommendedName>
</protein>
<gene>
    <name evidence="2" type="ORF">S12H4_61686</name>
</gene>
<evidence type="ECO:0000313" key="2">
    <source>
        <dbReference type="EMBL" id="GAJ22117.1"/>
    </source>
</evidence>
<keyword evidence="1" id="KW-1133">Transmembrane helix</keyword>
<dbReference type="Gene3D" id="3.90.850.10">
    <property type="entry name" value="Fumarylacetoacetase-like, C-terminal domain"/>
    <property type="match status" value="1"/>
</dbReference>
<name>X1VPS9_9ZZZZ</name>
<sequence length="76" mass="8545">MIMKIGEKTISPTKIICIGTNYLDHIEETKSEIPKEKLIKMSEKDVILTLKIAMVAVFMAVGITLSYLNPFGYLLL</sequence>
<dbReference type="EMBL" id="BARW01041046">
    <property type="protein sequence ID" value="GAJ22117.1"/>
    <property type="molecule type" value="Genomic_DNA"/>
</dbReference>
<feature type="transmembrane region" description="Helical" evidence="1">
    <location>
        <begin position="46"/>
        <end position="68"/>
    </location>
</feature>
<proteinExistence type="predicted"/>
<comment type="caution">
    <text evidence="2">The sequence shown here is derived from an EMBL/GenBank/DDBJ whole genome shotgun (WGS) entry which is preliminary data.</text>
</comment>
<reference evidence="2" key="1">
    <citation type="journal article" date="2014" name="Front. Microbiol.">
        <title>High frequency of phylogenetically diverse reductive dehalogenase-homologous genes in deep subseafloor sedimentary metagenomes.</title>
        <authorList>
            <person name="Kawai M."/>
            <person name="Futagami T."/>
            <person name="Toyoda A."/>
            <person name="Takaki Y."/>
            <person name="Nishi S."/>
            <person name="Hori S."/>
            <person name="Arai W."/>
            <person name="Tsubouchi T."/>
            <person name="Morono Y."/>
            <person name="Uchiyama I."/>
            <person name="Ito T."/>
            <person name="Fujiyama A."/>
            <person name="Inagaki F."/>
            <person name="Takami H."/>
        </authorList>
    </citation>
    <scope>NUCLEOTIDE SEQUENCE</scope>
    <source>
        <strain evidence="2">Expedition CK06-06</strain>
    </source>
</reference>
<evidence type="ECO:0000256" key="1">
    <source>
        <dbReference type="SAM" id="Phobius"/>
    </source>
</evidence>
<keyword evidence="1" id="KW-0472">Membrane</keyword>
<feature type="non-terminal residue" evidence="2">
    <location>
        <position position="76"/>
    </location>
</feature>
<keyword evidence="1" id="KW-0812">Transmembrane</keyword>
<organism evidence="2">
    <name type="scientific">marine sediment metagenome</name>
    <dbReference type="NCBI Taxonomy" id="412755"/>
    <lineage>
        <taxon>unclassified sequences</taxon>
        <taxon>metagenomes</taxon>
        <taxon>ecological metagenomes</taxon>
    </lineage>
</organism>
<accession>X1VPS9</accession>
<dbReference type="InterPro" id="IPR036663">
    <property type="entry name" value="Fumarylacetoacetase_C_sf"/>
</dbReference>
<dbReference type="AlphaFoldDB" id="X1VPS9"/>